<evidence type="ECO:0000256" key="3">
    <source>
        <dbReference type="SAM" id="MobiDB-lite"/>
    </source>
</evidence>
<dbReference type="OrthoDB" id="2420454at2759"/>
<proteinExistence type="inferred from homology"/>
<dbReference type="CDD" id="cd00586">
    <property type="entry name" value="4HBT"/>
    <property type="match status" value="1"/>
</dbReference>
<protein>
    <recommendedName>
        <fullName evidence="4">Thioesterase domain-containing protein</fullName>
    </recommendedName>
</protein>
<sequence length="172" mass="19169">MAQPNLKDRRLEDYGYILEYRTRWSDNDQYAHMNNAIYYHLFDSIVNTYLIEKCGLVPKTSPLIGLVVSSYCQVPSDVLVPFLHRNSSRQFFAPVSFPDVLELGLRVNKLGSSSVSYEVGVFLKGESKPAAVGGYTHVFVGSESRKSTPMAQATREGLSKLLRPSGSNTAKL</sequence>
<organism evidence="5 6">
    <name type="scientific">Ephemerocybe angulata</name>
    <dbReference type="NCBI Taxonomy" id="980116"/>
    <lineage>
        <taxon>Eukaryota</taxon>
        <taxon>Fungi</taxon>
        <taxon>Dikarya</taxon>
        <taxon>Basidiomycota</taxon>
        <taxon>Agaricomycotina</taxon>
        <taxon>Agaricomycetes</taxon>
        <taxon>Agaricomycetidae</taxon>
        <taxon>Agaricales</taxon>
        <taxon>Agaricineae</taxon>
        <taxon>Psathyrellaceae</taxon>
        <taxon>Ephemerocybe</taxon>
    </lineage>
</organism>
<evidence type="ECO:0000256" key="1">
    <source>
        <dbReference type="ARBA" id="ARBA00005953"/>
    </source>
</evidence>
<dbReference type="InterPro" id="IPR029069">
    <property type="entry name" value="HotDog_dom_sf"/>
</dbReference>
<dbReference type="Pfam" id="PF03061">
    <property type="entry name" value="4HBT"/>
    <property type="match status" value="1"/>
</dbReference>
<keyword evidence="2" id="KW-0378">Hydrolase</keyword>
<keyword evidence="6" id="KW-1185">Reference proteome</keyword>
<evidence type="ECO:0000313" key="5">
    <source>
        <dbReference type="EMBL" id="KAF5323133.1"/>
    </source>
</evidence>
<dbReference type="AlphaFoldDB" id="A0A8H5BHG6"/>
<feature type="region of interest" description="Disordered" evidence="3">
    <location>
        <begin position="146"/>
        <end position="172"/>
    </location>
</feature>
<dbReference type="Proteomes" id="UP000541558">
    <property type="component" value="Unassembled WGS sequence"/>
</dbReference>
<dbReference type="Gene3D" id="3.10.129.10">
    <property type="entry name" value="Hotdog Thioesterase"/>
    <property type="match status" value="1"/>
</dbReference>
<dbReference type="EMBL" id="JAACJK010000167">
    <property type="protein sequence ID" value="KAF5323133.1"/>
    <property type="molecule type" value="Genomic_DNA"/>
</dbReference>
<dbReference type="FunFam" id="3.10.129.10:FF:000104">
    <property type="entry name" value="Thioesterase family protein (AFU_orthologue AFUA_2G16350)"/>
    <property type="match status" value="1"/>
</dbReference>
<evidence type="ECO:0000313" key="6">
    <source>
        <dbReference type="Proteomes" id="UP000541558"/>
    </source>
</evidence>
<comment type="similarity">
    <text evidence="1">Belongs to the 4-hydroxybenzoyl-CoA thioesterase family.</text>
</comment>
<dbReference type="InterPro" id="IPR050563">
    <property type="entry name" value="4-hydroxybenzoyl-CoA_TE"/>
</dbReference>
<dbReference type="PANTHER" id="PTHR31793">
    <property type="entry name" value="4-HYDROXYBENZOYL-COA THIOESTERASE FAMILY MEMBER"/>
    <property type="match status" value="1"/>
</dbReference>
<dbReference type="PANTHER" id="PTHR31793:SF27">
    <property type="entry name" value="NOVEL THIOESTERASE SUPERFAMILY DOMAIN AND SAPOSIN A-TYPE DOMAIN CONTAINING PROTEIN (0610012H03RIK)"/>
    <property type="match status" value="1"/>
</dbReference>
<evidence type="ECO:0000256" key="2">
    <source>
        <dbReference type="ARBA" id="ARBA00022801"/>
    </source>
</evidence>
<gene>
    <name evidence="5" type="ORF">D9611_009381</name>
</gene>
<dbReference type="GO" id="GO:0047617">
    <property type="term" value="F:fatty acyl-CoA hydrolase activity"/>
    <property type="evidence" value="ECO:0007669"/>
    <property type="project" value="TreeGrafter"/>
</dbReference>
<reference evidence="5 6" key="1">
    <citation type="journal article" date="2020" name="ISME J.">
        <title>Uncovering the hidden diversity of litter-decomposition mechanisms in mushroom-forming fungi.</title>
        <authorList>
            <person name="Floudas D."/>
            <person name="Bentzer J."/>
            <person name="Ahren D."/>
            <person name="Johansson T."/>
            <person name="Persson P."/>
            <person name="Tunlid A."/>
        </authorList>
    </citation>
    <scope>NUCLEOTIDE SEQUENCE [LARGE SCALE GENOMIC DNA]</scope>
    <source>
        <strain evidence="5 6">CBS 175.51</strain>
    </source>
</reference>
<accession>A0A8H5BHG6</accession>
<dbReference type="InterPro" id="IPR006683">
    <property type="entry name" value="Thioestr_dom"/>
</dbReference>
<evidence type="ECO:0000259" key="4">
    <source>
        <dbReference type="Pfam" id="PF03061"/>
    </source>
</evidence>
<name>A0A8H5BHG6_9AGAR</name>
<dbReference type="SUPFAM" id="SSF54637">
    <property type="entry name" value="Thioesterase/thiol ester dehydrase-isomerase"/>
    <property type="match status" value="1"/>
</dbReference>
<feature type="domain" description="Thioesterase" evidence="4">
    <location>
        <begin position="31"/>
        <end position="127"/>
    </location>
</feature>
<comment type="caution">
    <text evidence="5">The sequence shown here is derived from an EMBL/GenBank/DDBJ whole genome shotgun (WGS) entry which is preliminary data.</text>
</comment>